<reference evidence="1" key="1">
    <citation type="journal article" date="2023" name="G3 (Bethesda)">
        <title>A reference genome for the long-term kleptoplast-retaining sea slug Elysia crispata morphotype clarki.</title>
        <authorList>
            <person name="Eastman K.E."/>
            <person name="Pendleton A.L."/>
            <person name="Shaikh M.A."/>
            <person name="Suttiyut T."/>
            <person name="Ogas R."/>
            <person name="Tomko P."/>
            <person name="Gavelis G."/>
            <person name="Widhalm J.R."/>
            <person name="Wisecaver J.H."/>
        </authorList>
    </citation>
    <scope>NUCLEOTIDE SEQUENCE</scope>
    <source>
        <strain evidence="1">ECLA1</strain>
    </source>
</reference>
<proteinExistence type="predicted"/>
<protein>
    <submittedName>
        <fullName evidence="1">Uncharacterized protein</fullName>
    </submittedName>
</protein>
<evidence type="ECO:0000313" key="1">
    <source>
        <dbReference type="EMBL" id="KAK3749865.1"/>
    </source>
</evidence>
<dbReference type="Proteomes" id="UP001283361">
    <property type="component" value="Unassembled WGS sequence"/>
</dbReference>
<comment type="caution">
    <text evidence="1">The sequence shown here is derived from an EMBL/GenBank/DDBJ whole genome shotgun (WGS) entry which is preliminary data.</text>
</comment>
<sequence>MVISAKGSQPRFIMGVRVRNWQHDVCEEALIAQARYSLVSHQSRAESEAGVTSQPWESPILTPRWCAVTETRNWRDIRFLLLHFFKNLFRRDHFTGLKKTGERDQGSYRTCTRKVTVGFLTKLTLHLDLNLLSSVPEASTTRNIFYFR</sequence>
<dbReference type="AlphaFoldDB" id="A0AAE1D0S7"/>
<evidence type="ECO:0000313" key="2">
    <source>
        <dbReference type="Proteomes" id="UP001283361"/>
    </source>
</evidence>
<keyword evidence="2" id="KW-1185">Reference proteome</keyword>
<name>A0AAE1D0S7_9GAST</name>
<dbReference type="EMBL" id="JAWDGP010005924">
    <property type="protein sequence ID" value="KAK3749865.1"/>
    <property type="molecule type" value="Genomic_DNA"/>
</dbReference>
<gene>
    <name evidence="1" type="ORF">RRG08_066178</name>
</gene>
<organism evidence="1 2">
    <name type="scientific">Elysia crispata</name>
    <name type="common">lettuce slug</name>
    <dbReference type="NCBI Taxonomy" id="231223"/>
    <lineage>
        <taxon>Eukaryota</taxon>
        <taxon>Metazoa</taxon>
        <taxon>Spiralia</taxon>
        <taxon>Lophotrochozoa</taxon>
        <taxon>Mollusca</taxon>
        <taxon>Gastropoda</taxon>
        <taxon>Heterobranchia</taxon>
        <taxon>Euthyneura</taxon>
        <taxon>Panpulmonata</taxon>
        <taxon>Sacoglossa</taxon>
        <taxon>Placobranchoidea</taxon>
        <taxon>Plakobranchidae</taxon>
        <taxon>Elysia</taxon>
    </lineage>
</organism>
<accession>A0AAE1D0S7</accession>